<sequence length="123" mass="14809">MSPSFFRSDVSFRFSKCRRDRRSQRYSYSHDTSRRIDRQVLLNNQNCDIDRDVLPLSVVISDPRVKTLPIDKKRTRIYHKKRKILDHVSARKLERFSTESFVSVSFVKVSRMSLFYQETERDD</sequence>
<dbReference type="EMBL" id="CABDUW010000057">
    <property type="protein sequence ID" value="VTJ55921.1"/>
    <property type="molecule type" value="Genomic_DNA"/>
</dbReference>
<organism evidence="1 2">
    <name type="scientific">Marmota monax</name>
    <name type="common">Woodchuck</name>
    <dbReference type="NCBI Taxonomy" id="9995"/>
    <lineage>
        <taxon>Eukaryota</taxon>
        <taxon>Metazoa</taxon>
        <taxon>Chordata</taxon>
        <taxon>Craniata</taxon>
        <taxon>Vertebrata</taxon>
        <taxon>Euteleostomi</taxon>
        <taxon>Mammalia</taxon>
        <taxon>Eutheria</taxon>
        <taxon>Euarchontoglires</taxon>
        <taxon>Glires</taxon>
        <taxon>Rodentia</taxon>
        <taxon>Sciuromorpha</taxon>
        <taxon>Sciuridae</taxon>
        <taxon>Xerinae</taxon>
        <taxon>Marmotini</taxon>
        <taxon>Marmota</taxon>
    </lineage>
</organism>
<comment type="caution">
    <text evidence="1">The sequence shown here is derived from an EMBL/GenBank/DDBJ whole genome shotgun (WGS) entry which is preliminary data.</text>
</comment>
<name>A0A5E4AGP6_MARMO</name>
<dbReference type="Proteomes" id="UP000335636">
    <property type="component" value="Unassembled WGS sequence"/>
</dbReference>
<evidence type="ECO:0000313" key="2">
    <source>
        <dbReference type="Proteomes" id="UP000335636"/>
    </source>
</evidence>
<proteinExistence type="predicted"/>
<keyword evidence="2" id="KW-1185">Reference proteome</keyword>
<evidence type="ECO:0000313" key="1">
    <source>
        <dbReference type="EMBL" id="VTJ55921.1"/>
    </source>
</evidence>
<protein>
    <submittedName>
        <fullName evidence="1">Uncharacterized protein</fullName>
    </submittedName>
</protein>
<dbReference type="AlphaFoldDB" id="A0A5E4AGP6"/>
<reference evidence="1" key="1">
    <citation type="submission" date="2019-04" db="EMBL/GenBank/DDBJ databases">
        <authorList>
            <person name="Alioto T."/>
            <person name="Alioto T."/>
        </authorList>
    </citation>
    <scope>NUCLEOTIDE SEQUENCE [LARGE SCALE GENOMIC DNA]</scope>
</reference>
<gene>
    <name evidence="1" type="ORF">MONAX_5E029116</name>
</gene>
<accession>A0A5E4AGP6</accession>